<dbReference type="Gene3D" id="3.40.50.2020">
    <property type="match status" value="1"/>
</dbReference>
<dbReference type="RefSeq" id="WP_194537880.1">
    <property type="nucleotide sequence ID" value="NZ_JACEFB010000006.1"/>
</dbReference>
<dbReference type="Pfam" id="PF00156">
    <property type="entry name" value="Pribosyltran"/>
    <property type="match status" value="1"/>
</dbReference>
<evidence type="ECO:0000259" key="1">
    <source>
        <dbReference type="Pfam" id="PF00156"/>
    </source>
</evidence>
<protein>
    <submittedName>
        <fullName evidence="2">Phosphoribosyltransferase</fullName>
    </submittedName>
</protein>
<dbReference type="Proteomes" id="UP000542342">
    <property type="component" value="Unassembled WGS sequence"/>
</dbReference>
<dbReference type="GO" id="GO:0016757">
    <property type="term" value="F:glycosyltransferase activity"/>
    <property type="evidence" value="ECO:0007669"/>
    <property type="project" value="UniProtKB-KW"/>
</dbReference>
<comment type="caution">
    <text evidence="2">The sequence shown here is derived from an EMBL/GenBank/DDBJ whole genome shotgun (WGS) entry which is preliminary data.</text>
</comment>
<keyword evidence="2" id="KW-0328">Glycosyltransferase</keyword>
<gene>
    <name evidence="2" type="ORF">H0921_09720</name>
</gene>
<keyword evidence="3" id="KW-1185">Reference proteome</keyword>
<dbReference type="InterPro" id="IPR000836">
    <property type="entry name" value="PRTase_dom"/>
</dbReference>
<feature type="domain" description="Phosphoribosyltransferase" evidence="1">
    <location>
        <begin position="18"/>
        <end position="184"/>
    </location>
</feature>
<dbReference type="CDD" id="cd06223">
    <property type="entry name" value="PRTases_typeI"/>
    <property type="match status" value="1"/>
</dbReference>
<evidence type="ECO:0000313" key="3">
    <source>
        <dbReference type="Proteomes" id="UP000542342"/>
    </source>
</evidence>
<dbReference type="InterPro" id="IPR029057">
    <property type="entry name" value="PRTase-like"/>
</dbReference>
<keyword evidence="2" id="KW-0808">Transferase</keyword>
<evidence type="ECO:0000313" key="2">
    <source>
        <dbReference type="EMBL" id="MBA2226436.1"/>
    </source>
</evidence>
<dbReference type="SUPFAM" id="SSF53271">
    <property type="entry name" value="PRTase-like"/>
    <property type="match status" value="1"/>
</dbReference>
<proteinExistence type="predicted"/>
<name>A0A7V8VEE6_9BACT</name>
<dbReference type="AlphaFoldDB" id="A0A7V8VEE6"/>
<dbReference type="EMBL" id="JACEFB010000006">
    <property type="protein sequence ID" value="MBA2226436.1"/>
    <property type="molecule type" value="Genomic_DNA"/>
</dbReference>
<reference evidence="2 3" key="1">
    <citation type="submission" date="2020-07" db="EMBL/GenBank/DDBJ databases">
        <title>Thermogemmata thermophila gen. nov., sp. nov., a novel moderate thermophilic planctomycete from a Kamchatka hot spring.</title>
        <authorList>
            <person name="Elcheninov A.G."/>
            <person name="Podosokorskaya O.A."/>
            <person name="Kovaleva O.L."/>
            <person name="Novikov A."/>
            <person name="Bonch-Osmolovskaya E.A."/>
            <person name="Toshchakov S.V."/>
            <person name="Kublanov I.V."/>
        </authorList>
    </citation>
    <scope>NUCLEOTIDE SEQUENCE [LARGE SCALE GENOMIC DNA]</scope>
    <source>
        <strain evidence="2 3">2918</strain>
    </source>
</reference>
<dbReference type="Gene3D" id="3.30.1310.20">
    <property type="entry name" value="PRTase-like"/>
    <property type="match status" value="1"/>
</dbReference>
<accession>A0A7V8VEE6</accession>
<organism evidence="2 3">
    <name type="scientific">Thermogemmata fonticola</name>
    <dbReference type="NCBI Taxonomy" id="2755323"/>
    <lineage>
        <taxon>Bacteria</taxon>
        <taxon>Pseudomonadati</taxon>
        <taxon>Planctomycetota</taxon>
        <taxon>Planctomycetia</taxon>
        <taxon>Gemmatales</taxon>
        <taxon>Gemmataceae</taxon>
        <taxon>Thermogemmata</taxon>
    </lineage>
</organism>
<sequence length="229" mass="25330">MSIWEGERFRDRRQAGQLLAEQLRAVPLVRPVVLAIPRGGVVVGAALAQALGAELDVILSRKLRAPFQPEYALGAIAEDGSIILNPDALHLIRDIEEYLEAERQYQLQEIAERQKLVRAIRPAAEVEGRSVVITDDGVATGSTALAALQTVRARHPRELILAVPVGPPERLRALARHCDRIVYLLAPEDFQAVGQYYVHFEPVDDAEMVQILRSAQQNHRSQNMTGDVG</sequence>